<protein>
    <submittedName>
        <fullName evidence="2">Uncharacterized protein</fullName>
    </submittedName>
</protein>
<reference evidence="2" key="1">
    <citation type="submission" date="2020-11" db="EMBL/GenBank/DDBJ databases">
        <authorList>
            <consortium name="DOE Joint Genome Institute"/>
            <person name="Ahrendt S."/>
            <person name="Riley R."/>
            <person name="Andreopoulos W."/>
            <person name="Labutti K."/>
            <person name="Pangilinan J."/>
            <person name="Ruiz-Duenas F.J."/>
            <person name="Barrasa J.M."/>
            <person name="Sanchez-Garcia M."/>
            <person name="Camarero S."/>
            <person name="Miyauchi S."/>
            <person name="Serrano A."/>
            <person name="Linde D."/>
            <person name="Babiker R."/>
            <person name="Drula E."/>
            <person name="Ayuso-Fernandez I."/>
            <person name="Pacheco R."/>
            <person name="Padilla G."/>
            <person name="Ferreira P."/>
            <person name="Barriuso J."/>
            <person name="Kellner H."/>
            <person name="Castanera R."/>
            <person name="Alfaro M."/>
            <person name="Ramirez L."/>
            <person name="Pisabarro A.G."/>
            <person name="Kuo A."/>
            <person name="Tritt A."/>
            <person name="Lipzen A."/>
            <person name="He G."/>
            <person name="Yan M."/>
            <person name="Ng V."/>
            <person name="Cullen D."/>
            <person name="Martin F."/>
            <person name="Rosso M.-N."/>
            <person name="Henrissat B."/>
            <person name="Hibbett D."/>
            <person name="Martinez A.T."/>
            <person name="Grigoriev I.V."/>
        </authorList>
    </citation>
    <scope>NUCLEOTIDE SEQUENCE</scope>
    <source>
        <strain evidence="2">CIRM-BRFM 674</strain>
    </source>
</reference>
<evidence type="ECO:0000313" key="3">
    <source>
        <dbReference type="Proteomes" id="UP000807469"/>
    </source>
</evidence>
<comment type="caution">
    <text evidence="2">The sequence shown here is derived from an EMBL/GenBank/DDBJ whole genome shotgun (WGS) entry which is preliminary data.</text>
</comment>
<keyword evidence="3" id="KW-1185">Reference proteome</keyword>
<accession>A0A9P6CY67</accession>
<feature type="region of interest" description="Disordered" evidence="1">
    <location>
        <begin position="1"/>
        <end position="54"/>
    </location>
</feature>
<sequence>MKAEDQTNQKKEDTKEPTCSEANEPAKNQPEPDNKDEVEDEPEPIDAVLSQHSECHDLHIIPGRPVGSAIAGGEEGMQTMISRNVSEFNDESFLDGSIRENKCLFGGTPNGD</sequence>
<feature type="compositionally biased region" description="Basic and acidic residues" evidence="1">
    <location>
        <begin position="1"/>
        <end position="18"/>
    </location>
</feature>
<name>A0A9P6CY67_9AGAR</name>
<evidence type="ECO:0000256" key="1">
    <source>
        <dbReference type="SAM" id="MobiDB-lite"/>
    </source>
</evidence>
<proteinExistence type="predicted"/>
<dbReference type="AlphaFoldDB" id="A0A9P6CY67"/>
<dbReference type="Proteomes" id="UP000807469">
    <property type="component" value="Unassembled WGS sequence"/>
</dbReference>
<evidence type="ECO:0000313" key="2">
    <source>
        <dbReference type="EMBL" id="KAF9477205.1"/>
    </source>
</evidence>
<dbReference type="EMBL" id="MU155268">
    <property type="protein sequence ID" value="KAF9477205.1"/>
    <property type="molecule type" value="Genomic_DNA"/>
</dbReference>
<organism evidence="2 3">
    <name type="scientific">Pholiota conissans</name>
    <dbReference type="NCBI Taxonomy" id="109636"/>
    <lineage>
        <taxon>Eukaryota</taxon>
        <taxon>Fungi</taxon>
        <taxon>Dikarya</taxon>
        <taxon>Basidiomycota</taxon>
        <taxon>Agaricomycotina</taxon>
        <taxon>Agaricomycetes</taxon>
        <taxon>Agaricomycetidae</taxon>
        <taxon>Agaricales</taxon>
        <taxon>Agaricineae</taxon>
        <taxon>Strophariaceae</taxon>
        <taxon>Pholiota</taxon>
    </lineage>
</organism>
<gene>
    <name evidence="2" type="ORF">BDN70DRAFT_896697</name>
</gene>